<protein>
    <submittedName>
        <fullName evidence="2">Uncharacterized protein</fullName>
    </submittedName>
</protein>
<evidence type="ECO:0000313" key="3">
    <source>
        <dbReference type="Proteomes" id="UP000269945"/>
    </source>
</evidence>
<sequence>SQVSPCVPRESAAPGGCGPAAATAEIQESCELFPDQSGCACTEWGLPDGPGGRRDRRFGRPGRREGGHLPLGEPGPGESQLSQGPQTKKRLPADPARWDHGTFALEPKCIAITFGGQRDKMGWVMGTCALAGVLMVNSYPSPDLP</sequence>
<feature type="compositionally biased region" description="Low complexity" evidence="1">
    <location>
        <begin position="68"/>
        <end position="78"/>
    </location>
</feature>
<name>A0A9X9Q7R3_GULGU</name>
<reference evidence="2 3" key="1">
    <citation type="submission" date="2018-10" db="EMBL/GenBank/DDBJ databases">
        <authorList>
            <person name="Ekblom R."/>
            <person name="Jareborg N."/>
        </authorList>
    </citation>
    <scope>NUCLEOTIDE SEQUENCE [LARGE SCALE GENOMIC DNA]</scope>
    <source>
        <tissue evidence="2">Muscle</tissue>
    </source>
</reference>
<evidence type="ECO:0000313" key="2">
    <source>
        <dbReference type="EMBL" id="VCX38233.1"/>
    </source>
</evidence>
<dbReference type="EMBL" id="CYRY02043661">
    <property type="protein sequence ID" value="VCX38233.1"/>
    <property type="molecule type" value="Genomic_DNA"/>
</dbReference>
<feature type="region of interest" description="Disordered" evidence="1">
    <location>
        <begin position="1"/>
        <end position="20"/>
    </location>
</feature>
<comment type="caution">
    <text evidence="2">The sequence shown here is derived from an EMBL/GenBank/DDBJ whole genome shotgun (WGS) entry which is preliminary data.</text>
</comment>
<feature type="non-terminal residue" evidence="2">
    <location>
        <position position="145"/>
    </location>
</feature>
<evidence type="ECO:0000256" key="1">
    <source>
        <dbReference type="SAM" id="MobiDB-lite"/>
    </source>
</evidence>
<feature type="region of interest" description="Disordered" evidence="1">
    <location>
        <begin position="43"/>
        <end position="98"/>
    </location>
</feature>
<organism evidence="2 3">
    <name type="scientific">Gulo gulo</name>
    <name type="common">Wolverine</name>
    <name type="synonym">Gluton</name>
    <dbReference type="NCBI Taxonomy" id="48420"/>
    <lineage>
        <taxon>Eukaryota</taxon>
        <taxon>Metazoa</taxon>
        <taxon>Chordata</taxon>
        <taxon>Craniata</taxon>
        <taxon>Vertebrata</taxon>
        <taxon>Euteleostomi</taxon>
        <taxon>Mammalia</taxon>
        <taxon>Eutheria</taxon>
        <taxon>Laurasiatheria</taxon>
        <taxon>Carnivora</taxon>
        <taxon>Caniformia</taxon>
        <taxon>Musteloidea</taxon>
        <taxon>Mustelidae</taxon>
        <taxon>Guloninae</taxon>
        <taxon>Gulo</taxon>
    </lineage>
</organism>
<accession>A0A9X9Q7R3</accession>
<keyword evidence="3" id="KW-1185">Reference proteome</keyword>
<gene>
    <name evidence="2" type="ORF">BN2614_LOCUS2</name>
</gene>
<feature type="non-terminal residue" evidence="2">
    <location>
        <position position="1"/>
    </location>
</feature>
<dbReference type="AlphaFoldDB" id="A0A9X9Q7R3"/>
<proteinExistence type="predicted"/>
<dbReference type="Proteomes" id="UP000269945">
    <property type="component" value="Unassembled WGS sequence"/>
</dbReference>